<dbReference type="GeneID" id="81385169"/>
<dbReference type="OrthoDB" id="5538558at2759"/>
<reference evidence="1" key="1">
    <citation type="submission" date="2022-11" db="EMBL/GenBank/DDBJ databases">
        <authorList>
            <person name="Petersen C."/>
        </authorList>
    </citation>
    <scope>NUCLEOTIDE SEQUENCE</scope>
    <source>
        <strain evidence="1">IBT 23319</strain>
    </source>
</reference>
<keyword evidence="2" id="KW-1185">Reference proteome</keyword>
<reference evidence="1" key="2">
    <citation type="journal article" date="2023" name="IMA Fungus">
        <title>Comparative genomic study of the Penicillium genus elucidates a diverse pangenome and 15 lateral gene transfer events.</title>
        <authorList>
            <person name="Petersen C."/>
            <person name="Sorensen T."/>
            <person name="Nielsen M.R."/>
            <person name="Sondergaard T.E."/>
            <person name="Sorensen J.L."/>
            <person name="Fitzpatrick D.A."/>
            <person name="Frisvad J.C."/>
            <person name="Nielsen K.L."/>
        </authorList>
    </citation>
    <scope>NUCLEOTIDE SEQUENCE</scope>
    <source>
        <strain evidence="1">IBT 23319</strain>
    </source>
</reference>
<dbReference type="RefSeq" id="XP_056499443.1">
    <property type="nucleotide sequence ID" value="XM_056646002.1"/>
</dbReference>
<organism evidence="1 2">
    <name type="scientific">Penicillium citrinum</name>
    <dbReference type="NCBI Taxonomy" id="5077"/>
    <lineage>
        <taxon>Eukaryota</taxon>
        <taxon>Fungi</taxon>
        <taxon>Dikarya</taxon>
        <taxon>Ascomycota</taxon>
        <taxon>Pezizomycotina</taxon>
        <taxon>Eurotiomycetes</taxon>
        <taxon>Eurotiomycetidae</taxon>
        <taxon>Eurotiales</taxon>
        <taxon>Aspergillaceae</taxon>
        <taxon>Penicillium</taxon>
    </lineage>
</organism>
<accession>A0A9W9NY15</accession>
<dbReference type="Gene3D" id="3.10.129.10">
    <property type="entry name" value="Hotdog Thioesterase"/>
    <property type="match status" value="1"/>
</dbReference>
<dbReference type="Pfam" id="PF13279">
    <property type="entry name" value="4HBT_2"/>
    <property type="match status" value="1"/>
</dbReference>
<dbReference type="Proteomes" id="UP001147733">
    <property type="component" value="Unassembled WGS sequence"/>
</dbReference>
<name>A0A9W9NY15_PENCI</name>
<comment type="caution">
    <text evidence="1">The sequence shown here is derived from an EMBL/GenBank/DDBJ whole genome shotgun (WGS) entry which is preliminary data.</text>
</comment>
<proteinExistence type="predicted"/>
<dbReference type="AlphaFoldDB" id="A0A9W9NY15"/>
<sequence>MSAPSSALDQSAFFVPFIDSHRLSQCKKTYEMMVERGMESWTMAGRAVSWAEDQDPLGHVKASAYLPYITNCVIRLMESFQGQLGDKYPDFISGKGKGFLSNKSELKINRVAKYPDMLIVGLHIQEVHHDRIAVGYQIWSSAQQVLIAEMLAWTVFFDYKSKKTLNLLENGQEFSNLYSTLVDRKARSDDAFNEWKKKQEVSHVNLRKDRRRDQKI</sequence>
<protein>
    <submittedName>
        <fullName evidence="1">Uncharacterized protein</fullName>
    </submittedName>
</protein>
<gene>
    <name evidence="1" type="ORF">N7469_007084</name>
</gene>
<evidence type="ECO:0000313" key="2">
    <source>
        <dbReference type="Proteomes" id="UP001147733"/>
    </source>
</evidence>
<dbReference type="InterPro" id="IPR029069">
    <property type="entry name" value="HotDog_dom_sf"/>
</dbReference>
<evidence type="ECO:0000313" key="1">
    <source>
        <dbReference type="EMBL" id="KAJ5227078.1"/>
    </source>
</evidence>
<dbReference type="EMBL" id="JAPQKT010000006">
    <property type="protein sequence ID" value="KAJ5227078.1"/>
    <property type="molecule type" value="Genomic_DNA"/>
</dbReference>
<dbReference type="SUPFAM" id="SSF54637">
    <property type="entry name" value="Thioesterase/thiol ester dehydrase-isomerase"/>
    <property type="match status" value="1"/>
</dbReference>